<sequence>MPDLRKVTVDWDDENRPVITVTYADGETAGTETDVDVWLTALAAQVSDNGAQYLTEMLKANDAREHISIQDLATEIGIEKKVVDGWNRNLGRSVKKVVREVGFLRADAEDGTAQLFDFVWDDPNNQWLYAVPARFRETLKTGLENR</sequence>
<organism evidence="1">
    <name type="scientific">Paraconexibacter sp. AEG42_29</name>
    <dbReference type="NCBI Taxonomy" id="2997339"/>
    <lineage>
        <taxon>Bacteria</taxon>
        <taxon>Bacillati</taxon>
        <taxon>Actinomycetota</taxon>
        <taxon>Thermoleophilia</taxon>
        <taxon>Solirubrobacterales</taxon>
        <taxon>Paraconexibacteraceae</taxon>
        <taxon>Paraconexibacter</taxon>
    </lineage>
</organism>
<evidence type="ECO:0008006" key="2">
    <source>
        <dbReference type="Google" id="ProtNLM"/>
    </source>
</evidence>
<reference evidence="1" key="1">
    <citation type="submission" date="2022-12" db="EMBL/GenBank/DDBJ databases">
        <title>Paraconexibacter alkalitolerans sp. nov. and Baekduia alba sp. nov., isolated from soil and emended description of the genera Paraconexibacter (Chun et al., 2020) and Baekduia (An et al., 2020).</title>
        <authorList>
            <person name="Vieira S."/>
            <person name="Huber K.J."/>
            <person name="Geppert A."/>
            <person name="Wolf J."/>
            <person name="Neumann-Schaal M."/>
            <person name="Muesken M."/>
            <person name="Overmann J."/>
        </authorList>
    </citation>
    <scope>NUCLEOTIDE SEQUENCE</scope>
    <source>
        <strain evidence="1">AEG42_29</strain>
    </source>
</reference>
<gene>
    <name evidence="1" type="ORF">DSM112329_00186</name>
</gene>
<proteinExistence type="predicted"/>
<name>A0AAU7ANX1_9ACTN</name>
<evidence type="ECO:0000313" key="1">
    <source>
        <dbReference type="EMBL" id="XAY03372.1"/>
    </source>
</evidence>
<dbReference type="AlphaFoldDB" id="A0AAU7ANX1"/>
<protein>
    <recommendedName>
        <fullName evidence="2">HTH cro/C1-type domain-containing protein</fullName>
    </recommendedName>
</protein>
<dbReference type="EMBL" id="CP114014">
    <property type="protein sequence ID" value="XAY03372.1"/>
    <property type="molecule type" value="Genomic_DNA"/>
</dbReference>
<dbReference type="KEGG" id="parq:DSM112329_00186"/>
<dbReference type="RefSeq" id="WP_354699926.1">
    <property type="nucleotide sequence ID" value="NZ_CP114014.1"/>
</dbReference>
<accession>A0AAU7ANX1</accession>